<dbReference type="OrthoDB" id="875766at2"/>
<dbReference type="KEGG" id="fpf:DCC35_09375"/>
<dbReference type="InterPro" id="IPR025411">
    <property type="entry name" value="DUF4136"/>
</dbReference>
<evidence type="ECO:0000313" key="3">
    <source>
        <dbReference type="Proteomes" id="UP000298616"/>
    </source>
</evidence>
<dbReference type="AlphaFoldDB" id="A0A4D7JVT9"/>
<evidence type="ECO:0000313" key="2">
    <source>
        <dbReference type="EMBL" id="QCK14935.1"/>
    </source>
</evidence>
<feature type="domain" description="DUF4136" evidence="1">
    <location>
        <begin position="31"/>
        <end position="185"/>
    </location>
</feature>
<dbReference type="Proteomes" id="UP000298616">
    <property type="component" value="Chromosome"/>
</dbReference>
<organism evidence="2 3">
    <name type="scientific">Mangrovivirga cuniculi</name>
    <dbReference type="NCBI Taxonomy" id="2715131"/>
    <lineage>
        <taxon>Bacteria</taxon>
        <taxon>Pseudomonadati</taxon>
        <taxon>Bacteroidota</taxon>
        <taxon>Cytophagia</taxon>
        <taxon>Cytophagales</taxon>
        <taxon>Mangrovivirgaceae</taxon>
        <taxon>Mangrovivirga</taxon>
    </lineage>
</organism>
<dbReference type="EMBL" id="CP028923">
    <property type="protein sequence ID" value="QCK14935.1"/>
    <property type="molecule type" value="Genomic_DNA"/>
</dbReference>
<keyword evidence="3" id="KW-1185">Reference proteome</keyword>
<name>A0A4D7JVT9_9BACT</name>
<evidence type="ECO:0000259" key="1">
    <source>
        <dbReference type="Pfam" id="PF13590"/>
    </source>
</evidence>
<dbReference type="Pfam" id="PF13590">
    <property type="entry name" value="DUF4136"/>
    <property type="match status" value="1"/>
</dbReference>
<accession>A0A4D7JVT9</accession>
<dbReference type="PROSITE" id="PS51257">
    <property type="entry name" value="PROKAR_LIPOPROTEIN"/>
    <property type="match status" value="1"/>
</dbReference>
<protein>
    <recommendedName>
        <fullName evidence="1">DUF4136 domain-containing protein</fullName>
    </recommendedName>
</protein>
<proteinExistence type="predicted"/>
<dbReference type="Gene3D" id="3.30.160.670">
    <property type="match status" value="1"/>
</dbReference>
<dbReference type="RefSeq" id="WP_137090524.1">
    <property type="nucleotide sequence ID" value="NZ_CP028923.1"/>
</dbReference>
<gene>
    <name evidence="2" type="ORF">DCC35_09375</name>
</gene>
<reference evidence="2 3" key="1">
    <citation type="submission" date="2018-04" db="EMBL/GenBank/DDBJ databases">
        <title>Complete genome uncultured novel isolate.</title>
        <authorList>
            <person name="Merlino G."/>
        </authorList>
    </citation>
    <scope>NUCLEOTIDE SEQUENCE [LARGE SCALE GENOMIC DNA]</scope>
    <source>
        <strain evidence="3">R1DC9</strain>
    </source>
</reference>
<sequence>MKNRSINLLVLLFVVSLIFSGCSNYNEYVTDSDYSYKGVFKKYRTFAFVDMYSENPVDTTLDNMIRDEIFYRMNVRGYNYKDKNPNILVFYKLYEEDFKYTGYNQPELEYYVKYQPEDEEEIENNKDTYDPVKIPLVRGTMLIQLMDRKKGATIWQGYASGLYAGTYTDNQKIVKNAVRSIFDRYRLFVEEQQRASGTY</sequence>